<dbReference type="Pfam" id="PF02254">
    <property type="entry name" value="TrkA_N"/>
    <property type="match status" value="1"/>
</dbReference>
<keyword evidence="2" id="KW-0812">Transmembrane</keyword>
<keyword evidence="2" id="KW-1133">Transmembrane helix</keyword>
<feature type="transmembrane region" description="Helical" evidence="2">
    <location>
        <begin position="20"/>
        <end position="39"/>
    </location>
</feature>
<evidence type="ECO:0000256" key="2">
    <source>
        <dbReference type="SAM" id="Phobius"/>
    </source>
</evidence>
<gene>
    <name evidence="5" type="ORF">MNBD_GAMMA17-119</name>
</gene>
<dbReference type="InterPro" id="IPR003148">
    <property type="entry name" value="RCK_N"/>
</dbReference>
<dbReference type="PANTHER" id="PTHR43833">
    <property type="entry name" value="POTASSIUM CHANNEL PROTEIN 2-RELATED-RELATED"/>
    <property type="match status" value="1"/>
</dbReference>
<sequence>MPILSRLVRQFNSLLLNMSWVALTFLVGVHFFSSWILLWLAGEHDLAAPDVFWYFYMVTSTTVGYGDYSPVTAFGRAAVSFWLMTGGITLFAAVIGKVTQFLIELWRKRMRGRGDYSHLSEHVVILGWHDDRTPYMVEQILGDKRRDEKEIVLCSTRKMESPLPDQTHFVQGESLTSADLLHRAGIKAASRVIVYGDTDEQTLATGLAVSAAKTEAHIVAHFDSDEMASLLKSHCAQAECTASISLEQIVRSAQDPGSSRIQAQLLSTLTGPTQYCIQVPDSFAGCDYGALFYALKERHKSTAFGVAKSRTGDDLELNPDNGSRVLAGQFVYFMSPERIHADEVDWQLLGQAAQE</sequence>
<comment type="subcellular location">
    <subcellularLocation>
        <location evidence="1">Cell membrane</location>
        <topology evidence="1">Multi-pass membrane protein</topology>
    </subcellularLocation>
</comment>
<dbReference type="SUPFAM" id="SSF81324">
    <property type="entry name" value="Voltage-gated potassium channels"/>
    <property type="match status" value="1"/>
</dbReference>
<dbReference type="GO" id="GO:0005886">
    <property type="term" value="C:plasma membrane"/>
    <property type="evidence" value="ECO:0007669"/>
    <property type="project" value="UniProtKB-SubCell"/>
</dbReference>
<dbReference type="Pfam" id="PF07885">
    <property type="entry name" value="Ion_trans_2"/>
    <property type="match status" value="1"/>
</dbReference>
<evidence type="ECO:0000259" key="4">
    <source>
        <dbReference type="Pfam" id="PF07885"/>
    </source>
</evidence>
<dbReference type="GO" id="GO:0034220">
    <property type="term" value="P:monoatomic ion transmembrane transport"/>
    <property type="evidence" value="ECO:0007669"/>
    <property type="project" value="UniProtKB-KW"/>
</dbReference>
<evidence type="ECO:0000256" key="1">
    <source>
        <dbReference type="ARBA" id="ARBA00004651"/>
    </source>
</evidence>
<feature type="domain" description="RCK N-terminal" evidence="3">
    <location>
        <begin position="165"/>
        <end position="236"/>
    </location>
</feature>
<feature type="transmembrane region" description="Helical" evidence="2">
    <location>
        <begin position="80"/>
        <end position="103"/>
    </location>
</feature>
<keyword evidence="5" id="KW-0813">Transport</keyword>
<dbReference type="InterPro" id="IPR050721">
    <property type="entry name" value="Trk_Ktr_HKT_K-transport"/>
</dbReference>
<name>A0A3B0ZIY4_9ZZZZ</name>
<dbReference type="AlphaFoldDB" id="A0A3B0ZIY4"/>
<dbReference type="Gene3D" id="1.10.287.70">
    <property type="match status" value="1"/>
</dbReference>
<feature type="transmembrane region" description="Helical" evidence="2">
    <location>
        <begin position="51"/>
        <end position="68"/>
    </location>
</feature>
<dbReference type="InterPro" id="IPR036291">
    <property type="entry name" value="NAD(P)-bd_dom_sf"/>
</dbReference>
<accession>A0A3B0ZIY4</accession>
<keyword evidence="2" id="KW-0472">Membrane</keyword>
<evidence type="ECO:0000313" key="5">
    <source>
        <dbReference type="EMBL" id="VAW88213.1"/>
    </source>
</evidence>
<evidence type="ECO:0000259" key="3">
    <source>
        <dbReference type="Pfam" id="PF02254"/>
    </source>
</evidence>
<dbReference type="InterPro" id="IPR013099">
    <property type="entry name" value="K_chnl_dom"/>
</dbReference>
<dbReference type="GO" id="GO:0006813">
    <property type="term" value="P:potassium ion transport"/>
    <property type="evidence" value="ECO:0007669"/>
    <property type="project" value="InterPro"/>
</dbReference>
<keyword evidence="5" id="KW-0406">Ion transport</keyword>
<dbReference type="PANTHER" id="PTHR43833:SF9">
    <property type="entry name" value="POTASSIUM CHANNEL PROTEIN YUGO-RELATED"/>
    <property type="match status" value="1"/>
</dbReference>
<protein>
    <submittedName>
        <fullName evidence="5">Potassium channel protein</fullName>
    </submittedName>
</protein>
<feature type="domain" description="Potassium channel" evidence="4">
    <location>
        <begin position="29"/>
        <end position="103"/>
    </location>
</feature>
<proteinExistence type="predicted"/>
<organism evidence="5">
    <name type="scientific">hydrothermal vent metagenome</name>
    <dbReference type="NCBI Taxonomy" id="652676"/>
    <lineage>
        <taxon>unclassified sequences</taxon>
        <taxon>metagenomes</taxon>
        <taxon>ecological metagenomes</taxon>
    </lineage>
</organism>
<reference evidence="5" key="1">
    <citation type="submission" date="2018-06" db="EMBL/GenBank/DDBJ databases">
        <authorList>
            <person name="Zhirakovskaya E."/>
        </authorList>
    </citation>
    <scope>NUCLEOTIDE SEQUENCE</scope>
</reference>
<dbReference type="Gene3D" id="3.40.50.720">
    <property type="entry name" value="NAD(P)-binding Rossmann-like Domain"/>
    <property type="match status" value="1"/>
</dbReference>
<dbReference type="SUPFAM" id="SSF51735">
    <property type="entry name" value="NAD(P)-binding Rossmann-fold domains"/>
    <property type="match status" value="1"/>
</dbReference>
<keyword evidence="5" id="KW-0407">Ion channel</keyword>
<dbReference type="EMBL" id="UOFQ01000091">
    <property type="protein sequence ID" value="VAW88213.1"/>
    <property type="molecule type" value="Genomic_DNA"/>
</dbReference>